<comment type="caution">
    <text evidence="2">The sequence shown here is derived from an EMBL/GenBank/DDBJ whole genome shotgun (WGS) entry which is preliminary data.</text>
</comment>
<protein>
    <recommendedName>
        <fullName evidence="4">BED-type domain-containing protein</fullName>
    </recommendedName>
</protein>
<feature type="region of interest" description="Disordered" evidence="1">
    <location>
        <begin position="50"/>
        <end position="87"/>
    </location>
</feature>
<organism evidence="2 3">
    <name type="scientific">Dryococelus australis</name>
    <dbReference type="NCBI Taxonomy" id="614101"/>
    <lineage>
        <taxon>Eukaryota</taxon>
        <taxon>Metazoa</taxon>
        <taxon>Ecdysozoa</taxon>
        <taxon>Arthropoda</taxon>
        <taxon>Hexapoda</taxon>
        <taxon>Insecta</taxon>
        <taxon>Pterygota</taxon>
        <taxon>Neoptera</taxon>
        <taxon>Polyneoptera</taxon>
        <taxon>Phasmatodea</taxon>
        <taxon>Verophasmatodea</taxon>
        <taxon>Anareolatae</taxon>
        <taxon>Phasmatidae</taxon>
        <taxon>Eurycanthinae</taxon>
        <taxon>Dryococelus</taxon>
    </lineage>
</organism>
<evidence type="ECO:0000256" key="1">
    <source>
        <dbReference type="SAM" id="MobiDB-lite"/>
    </source>
</evidence>
<dbReference type="EMBL" id="JARBHB010000009">
    <property type="protein sequence ID" value="KAJ8875479.1"/>
    <property type="molecule type" value="Genomic_DNA"/>
</dbReference>
<feature type="compositionally biased region" description="Basic and acidic residues" evidence="1">
    <location>
        <begin position="50"/>
        <end position="59"/>
    </location>
</feature>
<gene>
    <name evidence="2" type="ORF">PR048_023374</name>
</gene>
<name>A0ABQ9GTW3_9NEOP</name>
<reference evidence="2 3" key="1">
    <citation type="submission" date="2023-02" db="EMBL/GenBank/DDBJ databases">
        <title>LHISI_Scaffold_Assembly.</title>
        <authorList>
            <person name="Stuart O.P."/>
            <person name="Cleave R."/>
            <person name="Magrath M.J.L."/>
            <person name="Mikheyev A.S."/>
        </authorList>
    </citation>
    <scope>NUCLEOTIDE SEQUENCE [LARGE SCALE GENOMIC DNA]</scope>
    <source>
        <strain evidence="2">Daus_M_001</strain>
        <tissue evidence="2">Leg muscle</tissue>
    </source>
</reference>
<evidence type="ECO:0008006" key="4">
    <source>
        <dbReference type="Google" id="ProtNLM"/>
    </source>
</evidence>
<keyword evidence="3" id="KW-1185">Reference proteome</keyword>
<accession>A0ABQ9GTW3</accession>
<evidence type="ECO:0000313" key="3">
    <source>
        <dbReference type="Proteomes" id="UP001159363"/>
    </source>
</evidence>
<proteinExistence type="predicted"/>
<feature type="compositionally biased region" description="Low complexity" evidence="1">
    <location>
        <begin position="60"/>
        <end position="83"/>
    </location>
</feature>
<dbReference type="Proteomes" id="UP001159363">
    <property type="component" value="Chromosome 8"/>
</dbReference>
<sequence length="107" mass="11822">MVSKKTYFSEQWLDCPVSKIPGHKEQAFCKMCKKLLELGNMGKKALMTHSKTELHKDSGEASSSGCSLLSSTSRTTEAASTEAPHQDPVHVPIVDKLLVPYYSRIPL</sequence>
<evidence type="ECO:0000313" key="2">
    <source>
        <dbReference type="EMBL" id="KAJ8875479.1"/>
    </source>
</evidence>